<dbReference type="InterPro" id="IPR001841">
    <property type="entry name" value="Znf_RING"/>
</dbReference>
<dbReference type="Proteomes" id="UP001159427">
    <property type="component" value="Unassembled WGS sequence"/>
</dbReference>
<dbReference type="InterPro" id="IPR017907">
    <property type="entry name" value="Znf_RING_CS"/>
</dbReference>
<feature type="region of interest" description="Disordered" evidence="6">
    <location>
        <begin position="171"/>
        <end position="192"/>
    </location>
</feature>
<protein>
    <recommendedName>
        <fullName evidence="7">RING-type domain-containing protein</fullName>
    </recommendedName>
</protein>
<dbReference type="PROSITE" id="PS50089">
    <property type="entry name" value="ZF_RING_2"/>
    <property type="match status" value="1"/>
</dbReference>
<accession>A0ABN8M639</accession>
<evidence type="ECO:0000256" key="2">
    <source>
        <dbReference type="ARBA" id="ARBA00022771"/>
    </source>
</evidence>
<dbReference type="SUPFAM" id="SSF57850">
    <property type="entry name" value="RING/U-box"/>
    <property type="match status" value="1"/>
</dbReference>
<organism evidence="8 9">
    <name type="scientific">Porites evermanni</name>
    <dbReference type="NCBI Taxonomy" id="104178"/>
    <lineage>
        <taxon>Eukaryota</taxon>
        <taxon>Metazoa</taxon>
        <taxon>Cnidaria</taxon>
        <taxon>Anthozoa</taxon>
        <taxon>Hexacorallia</taxon>
        <taxon>Scleractinia</taxon>
        <taxon>Fungiina</taxon>
        <taxon>Poritidae</taxon>
        <taxon>Porites</taxon>
    </lineage>
</organism>
<dbReference type="EMBL" id="CALNXI010000269">
    <property type="protein sequence ID" value="CAH3023644.1"/>
    <property type="molecule type" value="Genomic_DNA"/>
</dbReference>
<dbReference type="Gene3D" id="3.30.40.10">
    <property type="entry name" value="Zinc/RING finger domain, C3HC4 (zinc finger)"/>
    <property type="match status" value="1"/>
</dbReference>
<dbReference type="InterPro" id="IPR013083">
    <property type="entry name" value="Znf_RING/FYVE/PHD"/>
</dbReference>
<evidence type="ECO:0000256" key="4">
    <source>
        <dbReference type="PROSITE-ProRule" id="PRU00175"/>
    </source>
</evidence>
<sequence>MPGFSVKMLKEELPDSKFLCEWCESLLRGALKASCGHFFCISCVDNLLCVNPGRVSYCPRSNRPLFHINTEFSPADAAFCDELHDLEVHCKECSWSGKLQNFEHHSGTCDFNSYCQKQRKQYVREENPCSQMEVYNYQVDGNCELLKPGAASSVAGQQHCVGTNDVNSNCTEEKKQGNERNHLEGNNNKLDDTYELLKPEVTSNVRDSEDDPTRLEASGGQLGKCKYCEVQVNPSVMELHYKECEALLVVIDKCGKDNNHQEKVKEMNYKTSLLPLSRKVLPACNLVGEREQITSMGKDRFLANADNQGASSYHFPDEQNIVHRLRFLENKVAQHDFLLEENRHFKQEIQRISSALCGFKRKIECIEEMSADSRCWQSDCFKAIWETFEALKLNQSALQAQMENLASRELHVKLTRTMRSIAAMQEQIRNLEQHILSHGNMLGNLSNAVTSLANEVRELPSERIFDIEGV</sequence>
<feature type="coiled-coil region" evidence="5">
    <location>
        <begin position="388"/>
        <end position="434"/>
    </location>
</feature>
<proteinExistence type="predicted"/>
<evidence type="ECO:0000259" key="7">
    <source>
        <dbReference type="PROSITE" id="PS50089"/>
    </source>
</evidence>
<keyword evidence="9" id="KW-1185">Reference proteome</keyword>
<gene>
    <name evidence="8" type="ORF">PEVE_00019970</name>
</gene>
<evidence type="ECO:0000256" key="5">
    <source>
        <dbReference type="SAM" id="Coils"/>
    </source>
</evidence>
<reference evidence="8 9" key="1">
    <citation type="submission" date="2022-05" db="EMBL/GenBank/DDBJ databases">
        <authorList>
            <consortium name="Genoscope - CEA"/>
            <person name="William W."/>
        </authorList>
    </citation>
    <scope>NUCLEOTIDE SEQUENCE [LARGE SCALE GENOMIC DNA]</scope>
</reference>
<keyword evidence="1" id="KW-0479">Metal-binding</keyword>
<keyword evidence="3" id="KW-0862">Zinc</keyword>
<feature type="domain" description="RING-type" evidence="7">
    <location>
        <begin position="20"/>
        <end position="59"/>
    </location>
</feature>
<dbReference type="PROSITE" id="PS00518">
    <property type="entry name" value="ZF_RING_1"/>
    <property type="match status" value="1"/>
</dbReference>
<name>A0ABN8M639_9CNID</name>
<evidence type="ECO:0000256" key="1">
    <source>
        <dbReference type="ARBA" id="ARBA00022723"/>
    </source>
</evidence>
<evidence type="ECO:0000313" key="9">
    <source>
        <dbReference type="Proteomes" id="UP001159427"/>
    </source>
</evidence>
<evidence type="ECO:0000256" key="3">
    <source>
        <dbReference type="ARBA" id="ARBA00022833"/>
    </source>
</evidence>
<keyword evidence="5" id="KW-0175">Coiled coil</keyword>
<evidence type="ECO:0000313" key="8">
    <source>
        <dbReference type="EMBL" id="CAH3023644.1"/>
    </source>
</evidence>
<evidence type="ECO:0000256" key="6">
    <source>
        <dbReference type="SAM" id="MobiDB-lite"/>
    </source>
</evidence>
<comment type="caution">
    <text evidence="8">The sequence shown here is derived from an EMBL/GenBank/DDBJ whole genome shotgun (WGS) entry which is preliminary data.</text>
</comment>
<keyword evidence="2 4" id="KW-0863">Zinc-finger</keyword>